<reference evidence="1" key="1">
    <citation type="journal article" date="2022" name="Front. Microbiol.">
        <title>Genome-based taxonomic rearrangement of Oceanobacter-related bacteria including the description of Thalassolituus hydrocarbonoclasticus sp. nov. and Thalassolituus pacificus sp. nov. and emended description of the genus Thalassolituus.</title>
        <authorList>
            <person name="Dong C."/>
            <person name="Wei L."/>
            <person name="Wang J."/>
            <person name="Lai Q."/>
            <person name="Huang Z."/>
            <person name="Shao Z."/>
        </authorList>
    </citation>
    <scope>NUCLEOTIDE SEQUENCE</scope>
    <source>
        <strain evidence="1">59MF3M-4</strain>
    </source>
</reference>
<proteinExistence type="predicted"/>
<gene>
    <name evidence="1" type="ORF">NYR02_00600</name>
</gene>
<evidence type="ECO:0000313" key="2">
    <source>
        <dbReference type="Proteomes" id="UP001147830"/>
    </source>
</evidence>
<dbReference type="Proteomes" id="UP001147830">
    <property type="component" value="Unassembled WGS sequence"/>
</dbReference>
<organism evidence="1 2">
    <name type="scientific">Thalassolituus pacificus</name>
    <dbReference type="NCBI Taxonomy" id="2975440"/>
    <lineage>
        <taxon>Bacteria</taxon>
        <taxon>Pseudomonadati</taxon>
        <taxon>Pseudomonadota</taxon>
        <taxon>Gammaproteobacteria</taxon>
        <taxon>Oceanospirillales</taxon>
        <taxon>Oceanospirillaceae</taxon>
        <taxon>Thalassolituus</taxon>
    </lineage>
</organism>
<dbReference type="AlphaFoldDB" id="A0A9X2WC97"/>
<accession>A0A9X2WC97</accession>
<keyword evidence="2" id="KW-1185">Reference proteome</keyword>
<comment type="caution">
    <text evidence="1">The sequence shown here is derived from an EMBL/GenBank/DDBJ whole genome shotgun (WGS) entry which is preliminary data.</text>
</comment>
<evidence type="ECO:0000313" key="1">
    <source>
        <dbReference type="EMBL" id="MCT7357520.1"/>
    </source>
</evidence>
<protein>
    <submittedName>
        <fullName evidence="1">Uncharacterized protein</fullName>
    </submittedName>
</protein>
<reference evidence="1" key="2">
    <citation type="submission" date="2022-08" db="EMBL/GenBank/DDBJ databases">
        <authorList>
            <person name="Dong C."/>
        </authorList>
    </citation>
    <scope>NUCLEOTIDE SEQUENCE</scope>
    <source>
        <strain evidence="1">59MF3M-4</strain>
    </source>
</reference>
<sequence length="205" mass="22522">MPAVGQGVELESVLNDSGWRPLLWGFIERVSQINNDVWQLAVRELSALANRRTPLNLRHCLPADVLAEIGTQTGLTFVLPDQPWTKQQMSRFQHIGGGYGALDNILRVWQVTSGIWSQQPDGRVYIGERAQSLQGSKTIQLDPAIFSGLTATGGTIPLLPILRPGASIQVGEGSTQVLHSIDITDDKMRLQWQPTLSSSYIRAIA</sequence>
<name>A0A9X2WC97_9GAMM</name>
<dbReference type="EMBL" id="JAOANI010000002">
    <property type="protein sequence ID" value="MCT7357520.1"/>
    <property type="molecule type" value="Genomic_DNA"/>
</dbReference>